<proteinExistence type="predicted"/>
<reference evidence="2 3" key="1">
    <citation type="submission" date="2024-03" db="EMBL/GenBank/DDBJ databases">
        <title>Adaptation during the transition from Ophiocordyceps entomopathogen to insect associate is accompanied by gene loss and intensified selection.</title>
        <authorList>
            <person name="Ward C.M."/>
            <person name="Onetto C.A."/>
            <person name="Borneman A.R."/>
        </authorList>
    </citation>
    <scope>NUCLEOTIDE SEQUENCE [LARGE SCALE GENOMIC DNA]</scope>
    <source>
        <strain evidence="2">AWRI1</strain>
        <tissue evidence="2">Single Adult Female</tissue>
    </source>
</reference>
<name>A0AAN9XYN0_9HEMI</name>
<protein>
    <submittedName>
        <fullName evidence="2">Uncharacterized protein</fullName>
    </submittedName>
</protein>
<feature type="region of interest" description="Disordered" evidence="1">
    <location>
        <begin position="91"/>
        <end position="131"/>
    </location>
</feature>
<comment type="caution">
    <text evidence="2">The sequence shown here is derived from an EMBL/GenBank/DDBJ whole genome shotgun (WGS) entry which is preliminary data.</text>
</comment>
<accession>A0AAN9XYN0</accession>
<evidence type="ECO:0000313" key="3">
    <source>
        <dbReference type="Proteomes" id="UP001367676"/>
    </source>
</evidence>
<organism evidence="2 3">
    <name type="scientific">Parthenolecanium corni</name>
    <dbReference type="NCBI Taxonomy" id="536013"/>
    <lineage>
        <taxon>Eukaryota</taxon>
        <taxon>Metazoa</taxon>
        <taxon>Ecdysozoa</taxon>
        <taxon>Arthropoda</taxon>
        <taxon>Hexapoda</taxon>
        <taxon>Insecta</taxon>
        <taxon>Pterygota</taxon>
        <taxon>Neoptera</taxon>
        <taxon>Paraneoptera</taxon>
        <taxon>Hemiptera</taxon>
        <taxon>Sternorrhyncha</taxon>
        <taxon>Coccoidea</taxon>
        <taxon>Coccidae</taxon>
        <taxon>Parthenolecanium</taxon>
    </lineage>
</organism>
<gene>
    <name evidence="2" type="ORF">V9T40_010516</name>
</gene>
<dbReference type="Proteomes" id="UP001367676">
    <property type="component" value="Unassembled WGS sequence"/>
</dbReference>
<dbReference type="AlphaFoldDB" id="A0AAN9XYN0"/>
<feature type="compositionally biased region" description="Basic and acidic residues" evidence="1">
    <location>
        <begin position="97"/>
        <end position="109"/>
    </location>
</feature>
<feature type="compositionally biased region" description="Basic residues" evidence="1">
    <location>
        <begin position="120"/>
        <end position="131"/>
    </location>
</feature>
<evidence type="ECO:0000256" key="1">
    <source>
        <dbReference type="SAM" id="MobiDB-lite"/>
    </source>
</evidence>
<dbReference type="EMBL" id="JBBCAQ010000037">
    <property type="protein sequence ID" value="KAK7573325.1"/>
    <property type="molecule type" value="Genomic_DNA"/>
</dbReference>
<keyword evidence="3" id="KW-1185">Reference proteome</keyword>
<evidence type="ECO:0000313" key="2">
    <source>
        <dbReference type="EMBL" id="KAK7573325.1"/>
    </source>
</evidence>
<sequence>MGRGRGRGRGQTADYRLRRSRLETIAPYRRQKQRGRSTIDDRRVEKDVWPRVYLYSYSYSTSNLKSKISNLESRLDRRSVAREMLVELEQPIARMETTSKNESAGEKKRGTSSRASWEKKRARKKARRRRRVVTGEWKLESGAANIRLASQPASAFSVALGTLSHTLALIRRPSSVIRHRQLQN</sequence>